<evidence type="ECO:0000313" key="1">
    <source>
        <dbReference type="EMBL" id="EDO03630.1"/>
    </source>
</evidence>
<accession>A7ELB4</accession>
<sequence>MANEILGEREAMCLKIRMSISIEYNETFVFDIFSELFIGEGAQELEHCETVLCARPQMASEILSDRRAVWKSAS</sequence>
<dbReference type="KEGG" id="ssl:SS1G_06111"/>
<dbReference type="EMBL" id="CH476627">
    <property type="protein sequence ID" value="EDO03630.1"/>
    <property type="molecule type" value="Genomic_DNA"/>
</dbReference>
<dbReference type="Proteomes" id="UP000001312">
    <property type="component" value="Unassembled WGS sequence"/>
</dbReference>
<dbReference type="RefSeq" id="XP_001593189.1">
    <property type="nucleotide sequence ID" value="XM_001593139.1"/>
</dbReference>
<evidence type="ECO:0000313" key="2">
    <source>
        <dbReference type="Proteomes" id="UP000001312"/>
    </source>
</evidence>
<dbReference type="GeneID" id="5489103"/>
<organism evidence="1 2">
    <name type="scientific">Sclerotinia sclerotiorum (strain ATCC 18683 / 1980 / Ss-1)</name>
    <name type="common">White mold</name>
    <name type="synonym">Whetzelinia sclerotiorum</name>
    <dbReference type="NCBI Taxonomy" id="665079"/>
    <lineage>
        <taxon>Eukaryota</taxon>
        <taxon>Fungi</taxon>
        <taxon>Dikarya</taxon>
        <taxon>Ascomycota</taxon>
        <taxon>Pezizomycotina</taxon>
        <taxon>Leotiomycetes</taxon>
        <taxon>Helotiales</taxon>
        <taxon>Sclerotiniaceae</taxon>
        <taxon>Sclerotinia</taxon>
    </lineage>
</organism>
<protein>
    <submittedName>
        <fullName evidence="1">Uncharacterized protein</fullName>
    </submittedName>
</protein>
<dbReference type="AlphaFoldDB" id="A7ELB4"/>
<keyword evidence="2" id="KW-1185">Reference proteome</keyword>
<dbReference type="InParanoid" id="A7ELB4"/>
<proteinExistence type="predicted"/>
<dbReference type="HOGENOM" id="CLU_2689308_0_0_1"/>
<reference evidence="2" key="1">
    <citation type="journal article" date="2011" name="PLoS Genet.">
        <title>Genomic analysis of the necrotrophic fungal pathogens Sclerotinia sclerotiorum and Botrytis cinerea.</title>
        <authorList>
            <person name="Amselem J."/>
            <person name="Cuomo C.A."/>
            <person name="van Kan J.A."/>
            <person name="Viaud M."/>
            <person name="Benito E.P."/>
            <person name="Couloux A."/>
            <person name="Coutinho P.M."/>
            <person name="de Vries R.P."/>
            <person name="Dyer P.S."/>
            <person name="Fillinger S."/>
            <person name="Fournier E."/>
            <person name="Gout L."/>
            <person name="Hahn M."/>
            <person name="Kohn L."/>
            <person name="Lapalu N."/>
            <person name="Plummer K.M."/>
            <person name="Pradier J.M."/>
            <person name="Quevillon E."/>
            <person name="Sharon A."/>
            <person name="Simon A."/>
            <person name="ten Have A."/>
            <person name="Tudzynski B."/>
            <person name="Tudzynski P."/>
            <person name="Wincker P."/>
            <person name="Andrew M."/>
            <person name="Anthouard V."/>
            <person name="Beever R.E."/>
            <person name="Beffa R."/>
            <person name="Benoit I."/>
            <person name="Bouzid O."/>
            <person name="Brault B."/>
            <person name="Chen Z."/>
            <person name="Choquer M."/>
            <person name="Collemare J."/>
            <person name="Cotton P."/>
            <person name="Danchin E.G."/>
            <person name="Da Silva C."/>
            <person name="Gautier A."/>
            <person name="Giraud C."/>
            <person name="Giraud T."/>
            <person name="Gonzalez C."/>
            <person name="Grossetete S."/>
            <person name="Guldener U."/>
            <person name="Henrissat B."/>
            <person name="Howlett B.J."/>
            <person name="Kodira C."/>
            <person name="Kretschmer M."/>
            <person name="Lappartient A."/>
            <person name="Leroch M."/>
            <person name="Levis C."/>
            <person name="Mauceli E."/>
            <person name="Neuveglise C."/>
            <person name="Oeser B."/>
            <person name="Pearson M."/>
            <person name="Poulain J."/>
            <person name="Poussereau N."/>
            <person name="Quesneville H."/>
            <person name="Rascle C."/>
            <person name="Schumacher J."/>
            <person name="Segurens B."/>
            <person name="Sexton A."/>
            <person name="Silva E."/>
            <person name="Sirven C."/>
            <person name="Soanes D.M."/>
            <person name="Talbot N.J."/>
            <person name="Templeton M."/>
            <person name="Yandava C."/>
            <person name="Yarden O."/>
            <person name="Zeng Q."/>
            <person name="Rollins J.A."/>
            <person name="Lebrun M.H."/>
            <person name="Dickman M."/>
        </authorList>
    </citation>
    <scope>NUCLEOTIDE SEQUENCE [LARGE SCALE GENOMIC DNA]</scope>
    <source>
        <strain evidence="2">ATCC 18683 / 1980 / Ss-1</strain>
    </source>
</reference>
<gene>
    <name evidence="1" type="ORF">SS1G_06111</name>
</gene>
<name>A7ELB4_SCLS1</name>